<dbReference type="AlphaFoldDB" id="A0A7J6HZH3"/>
<dbReference type="PANTHER" id="PTHR12203">
    <property type="entry name" value="KDEL LYS-ASP-GLU-LEU CONTAINING - RELATED"/>
    <property type="match status" value="1"/>
</dbReference>
<dbReference type="InterPro" id="IPR006598">
    <property type="entry name" value="CAP10"/>
</dbReference>
<comment type="caution">
    <text evidence="4">The sequence shown here is derived from an EMBL/GenBank/DDBJ whole genome shotgun (WGS) entry which is preliminary data.</text>
</comment>
<evidence type="ECO:0000313" key="3">
    <source>
        <dbReference type="EMBL" id="KAF4353644.1"/>
    </source>
</evidence>
<dbReference type="Proteomes" id="UP000583929">
    <property type="component" value="Unassembled WGS sequence"/>
</dbReference>
<gene>
    <name evidence="3" type="ORF">F8388_017967</name>
    <name evidence="4" type="ORF">G4B88_019410</name>
</gene>
<dbReference type="Pfam" id="PF05686">
    <property type="entry name" value="Glyco_transf_90"/>
    <property type="match status" value="1"/>
</dbReference>
<protein>
    <recommendedName>
        <fullName evidence="2">Glycosyl transferase CAP10 domain-containing protein</fullName>
    </recommendedName>
</protein>
<keyword evidence="1" id="KW-0812">Transmembrane</keyword>
<dbReference type="EMBL" id="JAATIP010000291">
    <property type="protein sequence ID" value="KAF4353644.1"/>
    <property type="molecule type" value="Genomic_DNA"/>
</dbReference>
<name>A0A7J6HZH3_CANSA</name>
<evidence type="ECO:0000313" key="5">
    <source>
        <dbReference type="Proteomes" id="UP000525078"/>
    </source>
</evidence>
<organism evidence="4 6">
    <name type="scientific">Cannabis sativa</name>
    <name type="common">Hemp</name>
    <name type="synonym">Marijuana</name>
    <dbReference type="NCBI Taxonomy" id="3483"/>
    <lineage>
        <taxon>Eukaryota</taxon>
        <taxon>Viridiplantae</taxon>
        <taxon>Streptophyta</taxon>
        <taxon>Embryophyta</taxon>
        <taxon>Tracheophyta</taxon>
        <taxon>Spermatophyta</taxon>
        <taxon>Magnoliopsida</taxon>
        <taxon>eudicotyledons</taxon>
        <taxon>Gunneridae</taxon>
        <taxon>Pentapetalae</taxon>
        <taxon>rosids</taxon>
        <taxon>fabids</taxon>
        <taxon>Rosales</taxon>
        <taxon>Cannabaceae</taxon>
        <taxon>Cannabis</taxon>
    </lineage>
</organism>
<keyword evidence="6" id="KW-1185">Reference proteome</keyword>
<dbReference type="EMBL" id="JAATIQ010000019">
    <property type="protein sequence ID" value="KAF4400201.1"/>
    <property type="molecule type" value="Genomic_DNA"/>
</dbReference>
<reference evidence="5 6" key="1">
    <citation type="journal article" date="2020" name="bioRxiv">
        <title>Sequence and annotation of 42 cannabis genomes reveals extensive copy number variation in cannabinoid synthesis and pathogen resistance genes.</title>
        <authorList>
            <person name="Mckernan K.J."/>
            <person name="Helbert Y."/>
            <person name="Kane L.T."/>
            <person name="Ebling H."/>
            <person name="Zhang L."/>
            <person name="Liu B."/>
            <person name="Eaton Z."/>
            <person name="Mclaughlin S."/>
            <person name="Kingan S."/>
            <person name="Baybayan P."/>
            <person name="Concepcion G."/>
            <person name="Jordan M."/>
            <person name="Riva A."/>
            <person name="Barbazuk W."/>
            <person name="Harkins T."/>
        </authorList>
    </citation>
    <scope>NUCLEOTIDE SEQUENCE [LARGE SCALE GENOMIC DNA]</scope>
    <source>
        <strain evidence="5 6">cv. Jamaican Lion 4</strain>
        <strain evidence="4">Father</strain>
        <strain evidence="3">Mother</strain>
        <tissue evidence="4">Leaf</tissue>
    </source>
</reference>
<evidence type="ECO:0000259" key="2">
    <source>
        <dbReference type="SMART" id="SM00672"/>
    </source>
</evidence>
<evidence type="ECO:0000313" key="6">
    <source>
        <dbReference type="Proteomes" id="UP000583929"/>
    </source>
</evidence>
<dbReference type="InterPro" id="IPR051091">
    <property type="entry name" value="O-Glucosyltr/Glycosyltrsf_90"/>
</dbReference>
<accession>A0A7J6HZH3</accession>
<dbReference type="PANTHER" id="PTHR12203:SF99">
    <property type="entry name" value="OS04G0534100 PROTEIN"/>
    <property type="match status" value="1"/>
</dbReference>
<keyword evidence="1" id="KW-1133">Transmembrane helix</keyword>
<feature type="transmembrane region" description="Helical" evidence="1">
    <location>
        <begin position="29"/>
        <end position="48"/>
    </location>
</feature>
<proteinExistence type="predicted"/>
<keyword evidence="1" id="KW-0472">Membrane</keyword>
<feature type="domain" description="Glycosyl transferase CAP10" evidence="2">
    <location>
        <begin position="178"/>
        <end position="427"/>
    </location>
</feature>
<evidence type="ECO:0000256" key="1">
    <source>
        <dbReference type="SAM" id="Phobius"/>
    </source>
</evidence>
<dbReference type="Proteomes" id="UP000525078">
    <property type="component" value="Unassembled WGS sequence"/>
</dbReference>
<dbReference type="SMART" id="SM00672">
    <property type="entry name" value="CAP10"/>
    <property type="match status" value="1"/>
</dbReference>
<evidence type="ECO:0000313" key="4">
    <source>
        <dbReference type="EMBL" id="KAF4400201.1"/>
    </source>
</evidence>
<sequence length="509" mass="59477">MREYTEGLWAKFKETVWQPITKYTTKTSALFISMFTLFIGAILSMHFFNTNNILSSISFHNSQKNPKHLMNCTAYGPTRACPSNYSYTPFNPKLDRDHSLSPTCPEYFRWIYEDLKPWAYTGISREMVERAETMGLANFRLVILNGKAYVETYRHSFQSRDIFTLWGILQLLRRYPGRVPDLDLMFNCGDPPVVLSKKFSGPNATSPPPVFNYCKDETTLDIVFPDWSFWGWPEINIKPWVGLLKDLKEGNKRKRWIKREPYAYWKGNPSVSPNRQDLFKCRASKTQDWNARLYAQDWDHEVKNGYKQSNLAHQCTNRFKIYIEGAAWSVSHKYILSCDSMTLLVKPRYYDFFARGLIPRHHYWPIRNDDKCRSIKSAVDWGNSHEKEAQEIGKRGSKFIQEELKMEYVYDFMLHILNEYAKLLQYKPTIPPKATELCLEAMSCPANGLAKKFMLQSMVVSPATTSPCTISPPYSPSSLYSLFQRKANITNEVELLEKMYWQSQDKQKP</sequence>